<name>A0A0M6Y8K9_9HYPH</name>
<evidence type="ECO:0000313" key="2">
    <source>
        <dbReference type="EMBL" id="CTQ46018.1"/>
    </source>
</evidence>
<proteinExistence type="predicted"/>
<dbReference type="STRING" id="187304.B0E33_14520"/>
<sequence>MRFLVTRPQPDCRRTAEKLRALGHVADEAPVLKTVEVRSAKIGPEGVSALAFSSRRSVAVLSAQGRIDALRSLPVFTVGDATALACREAGFSNILSASGDIAALAQLILDNRSGLSSGTVLYPAAEDRAGDLEGLLAAGGISCRTVVLYRMEPAESLPSAVVDGLRQNAFDGVFIYSKRTAEAFLALVRRHGLNHIFSRLPVYALSRQSAAPLFEVSQVRIAAAPNESALMDLALTQC</sequence>
<dbReference type="CDD" id="cd06578">
    <property type="entry name" value="HemD"/>
    <property type="match status" value="1"/>
</dbReference>
<dbReference type="RefSeq" id="WP_055659694.1">
    <property type="nucleotide sequence ID" value="NZ_CXST01000003.1"/>
</dbReference>
<dbReference type="Pfam" id="PF02602">
    <property type="entry name" value="HEM4"/>
    <property type="match status" value="1"/>
</dbReference>
<dbReference type="GO" id="GO:0033014">
    <property type="term" value="P:tetrapyrrole biosynthetic process"/>
    <property type="evidence" value="ECO:0007669"/>
    <property type="project" value="InterPro"/>
</dbReference>
<dbReference type="EMBL" id="CXST01000003">
    <property type="protein sequence ID" value="CTQ46018.1"/>
    <property type="molecule type" value="Genomic_DNA"/>
</dbReference>
<dbReference type="GO" id="GO:0004852">
    <property type="term" value="F:uroporphyrinogen-III synthase activity"/>
    <property type="evidence" value="ECO:0007669"/>
    <property type="project" value="InterPro"/>
</dbReference>
<protein>
    <submittedName>
        <fullName evidence="2">Uroporphyrinogen-III synthase</fullName>
    </submittedName>
</protein>
<accession>A0A0M6Y8K9</accession>
<dbReference type="Gene3D" id="3.40.50.10090">
    <property type="match status" value="2"/>
</dbReference>
<evidence type="ECO:0000313" key="3">
    <source>
        <dbReference type="Proteomes" id="UP000048926"/>
    </source>
</evidence>
<evidence type="ECO:0000259" key="1">
    <source>
        <dbReference type="Pfam" id="PF02602"/>
    </source>
</evidence>
<dbReference type="Proteomes" id="UP000048926">
    <property type="component" value="Unassembled WGS sequence"/>
</dbReference>
<organism evidence="2 3">
    <name type="scientific">Roseibium aggregatum</name>
    <dbReference type="NCBI Taxonomy" id="187304"/>
    <lineage>
        <taxon>Bacteria</taxon>
        <taxon>Pseudomonadati</taxon>
        <taxon>Pseudomonadota</taxon>
        <taxon>Alphaproteobacteria</taxon>
        <taxon>Hyphomicrobiales</taxon>
        <taxon>Stappiaceae</taxon>
        <taxon>Roseibium</taxon>
    </lineage>
</organism>
<dbReference type="InterPro" id="IPR003754">
    <property type="entry name" value="4pyrrol_synth_uPrphyn_synth"/>
</dbReference>
<dbReference type="AlphaFoldDB" id="A0A0M6Y8K9"/>
<dbReference type="OrthoDB" id="7163809at2"/>
<gene>
    <name evidence="2" type="ORF">LAL4801_04474</name>
</gene>
<feature type="domain" description="Tetrapyrrole biosynthesis uroporphyrinogen III synthase" evidence="1">
    <location>
        <begin position="14"/>
        <end position="231"/>
    </location>
</feature>
<reference evidence="3" key="1">
    <citation type="submission" date="2015-07" db="EMBL/GenBank/DDBJ databases">
        <authorList>
            <person name="Rodrigo-Torres Lidia"/>
            <person name="Arahal R.David."/>
        </authorList>
    </citation>
    <scope>NUCLEOTIDE SEQUENCE [LARGE SCALE GENOMIC DNA]</scope>
    <source>
        <strain evidence="3">CECT 4801</strain>
    </source>
</reference>
<dbReference type="SUPFAM" id="SSF69618">
    <property type="entry name" value="HemD-like"/>
    <property type="match status" value="1"/>
</dbReference>
<dbReference type="InterPro" id="IPR036108">
    <property type="entry name" value="4pyrrol_syn_uPrphyn_synt_sf"/>
</dbReference>
<keyword evidence="3" id="KW-1185">Reference proteome</keyword>